<dbReference type="Pfam" id="PF00566">
    <property type="entry name" value="RabGAP-TBC"/>
    <property type="match status" value="1"/>
</dbReference>
<dbReference type="InterPro" id="IPR000195">
    <property type="entry name" value="Rab-GAP-TBC_dom"/>
</dbReference>
<dbReference type="Proteomes" id="UP001152798">
    <property type="component" value="Chromosome 1"/>
</dbReference>
<dbReference type="OrthoDB" id="10249775at2759"/>
<dbReference type="Gene3D" id="1.10.472.80">
    <property type="entry name" value="Ypt/Rab-GAP domain of gyp1p, domain 3"/>
    <property type="match status" value="1"/>
</dbReference>
<protein>
    <recommendedName>
        <fullName evidence="1">Rab-GAP TBC domain-containing protein</fullName>
    </recommendedName>
</protein>
<sequence length="547" mass="63471">MADLKDSIHATTEKLTSDLKKMTMYKTFYEDLQKLVSKSAVKNTNFKNTLLEAMKMNGMENELRNTIFQWVRSHKNPAATREPLIYLRKSQATWQKRIHKSLNSMASEIKIHLAQSRVLSDKEEMNDKWNELSIYDVDLSQYRPVYAPKDFLEVLLAIRSPNYKCPNVMKLQWDFIQLPLMVKTFKELRNFYSEISRGDLLLGNNPNMKSENPNYPTLLAERTALGEKVLETNHAPVTQEYLKKGCPRSLRATMWVQVLGVEVKENEKLYFQYLKNVVLQHDLMVDKLIIKDVQLTASNDHQYFVFEDVLYQVMLCFSRDAEVLCIFSHSSAQPVHGVLRGKPPTIENTVIYPPNGIIPFHGFTMYATPFCYLYDDPVQLYYVFRAFYTRYWFRLHEVSSHPQGILSLCILFERLLHRLDNELWCHIKTSGVQPIRLTFKWIMRAFSGHLSPEQVLYLWDLILAYDSLEILPIMAVTIVGLRKVSLIRVKDLAGFEAVLADLSSITVMPLLQMVLVSKHLDSLIRLPKDTTKTGSLIEPKTKKDGKK</sequence>
<feature type="domain" description="Rab-GAP TBC" evidence="1">
    <location>
        <begin position="242"/>
        <end position="490"/>
    </location>
</feature>
<dbReference type="EMBL" id="OV725077">
    <property type="protein sequence ID" value="CAH1389958.1"/>
    <property type="molecule type" value="Genomic_DNA"/>
</dbReference>
<dbReference type="SMART" id="SM00164">
    <property type="entry name" value="TBC"/>
    <property type="match status" value="1"/>
</dbReference>
<name>A0A9P0E4I1_NEZVI</name>
<dbReference type="AlphaFoldDB" id="A0A9P0E4I1"/>
<proteinExistence type="predicted"/>
<keyword evidence="3" id="KW-1185">Reference proteome</keyword>
<reference evidence="2" key="1">
    <citation type="submission" date="2022-01" db="EMBL/GenBank/DDBJ databases">
        <authorList>
            <person name="King R."/>
        </authorList>
    </citation>
    <scope>NUCLEOTIDE SEQUENCE</scope>
</reference>
<dbReference type="InterPro" id="IPR042507">
    <property type="entry name" value="TBC1D19"/>
</dbReference>
<organism evidence="2 3">
    <name type="scientific">Nezara viridula</name>
    <name type="common">Southern green stink bug</name>
    <name type="synonym">Cimex viridulus</name>
    <dbReference type="NCBI Taxonomy" id="85310"/>
    <lineage>
        <taxon>Eukaryota</taxon>
        <taxon>Metazoa</taxon>
        <taxon>Ecdysozoa</taxon>
        <taxon>Arthropoda</taxon>
        <taxon>Hexapoda</taxon>
        <taxon>Insecta</taxon>
        <taxon>Pterygota</taxon>
        <taxon>Neoptera</taxon>
        <taxon>Paraneoptera</taxon>
        <taxon>Hemiptera</taxon>
        <taxon>Heteroptera</taxon>
        <taxon>Panheteroptera</taxon>
        <taxon>Pentatomomorpha</taxon>
        <taxon>Pentatomoidea</taxon>
        <taxon>Pentatomidae</taxon>
        <taxon>Pentatominae</taxon>
        <taxon>Nezara</taxon>
    </lineage>
</organism>
<accession>A0A9P0E4I1</accession>
<evidence type="ECO:0000313" key="2">
    <source>
        <dbReference type="EMBL" id="CAH1389958.1"/>
    </source>
</evidence>
<dbReference type="SUPFAM" id="SSF47923">
    <property type="entry name" value="Ypt/Rab-GAP domain of gyp1p"/>
    <property type="match status" value="1"/>
</dbReference>
<gene>
    <name evidence="2" type="ORF">NEZAVI_LOCUS1240</name>
</gene>
<evidence type="ECO:0000259" key="1">
    <source>
        <dbReference type="SMART" id="SM00164"/>
    </source>
</evidence>
<evidence type="ECO:0000313" key="3">
    <source>
        <dbReference type="Proteomes" id="UP001152798"/>
    </source>
</evidence>
<dbReference type="PANTHER" id="PTHR16110:SF1">
    <property type="entry name" value="TBC1 DOMAIN FAMILY MEMBER 19"/>
    <property type="match status" value="1"/>
</dbReference>
<dbReference type="InterPro" id="IPR035969">
    <property type="entry name" value="Rab-GAP_TBC_sf"/>
</dbReference>
<dbReference type="PANTHER" id="PTHR16110">
    <property type="entry name" value="TBC1 DOMAIN FAMILY MEMBER 19"/>
    <property type="match status" value="1"/>
</dbReference>